<comment type="catalytic activity">
    <reaction evidence="1">
        <text>ATP + protein L-histidine = ADP + protein N-phospho-L-histidine.</text>
        <dbReference type="EC" id="2.7.13.3"/>
    </reaction>
</comment>
<keyword evidence="13" id="KW-0472">Membrane</keyword>
<dbReference type="GO" id="GO:0006355">
    <property type="term" value="P:regulation of DNA-templated transcription"/>
    <property type="evidence" value="ECO:0007669"/>
    <property type="project" value="InterPro"/>
</dbReference>
<dbReference type="GO" id="GO:0005886">
    <property type="term" value="C:plasma membrane"/>
    <property type="evidence" value="ECO:0007669"/>
    <property type="project" value="UniProtKB-SubCell"/>
</dbReference>
<keyword evidence="10" id="KW-0067">ATP-binding</keyword>
<dbReference type="SUPFAM" id="SSF55890">
    <property type="entry name" value="Sporulation response regulatory protein Spo0B"/>
    <property type="match status" value="1"/>
</dbReference>
<dbReference type="InterPro" id="IPR035965">
    <property type="entry name" value="PAS-like_dom_sf"/>
</dbReference>
<dbReference type="InterPro" id="IPR013767">
    <property type="entry name" value="PAS_fold"/>
</dbReference>
<dbReference type="SMART" id="SM00091">
    <property type="entry name" value="PAS"/>
    <property type="match status" value="1"/>
</dbReference>
<evidence type="ECO:0000256" key="5">
    <source>
        <dbReference type="ARBA" id="ARBA00022553"/>
    </source>
</evidence>
<keyword evidence="6" id="KW-0808">Transferase</keyword>
<dbReference type="SUPFAM" id="SSF103190">
    <property type="entry name" value="Sensory domain-like"/>
    <property type="match status" value="1"/>
</dbReference>
<evidence type="ECO:0000256" key="4">
    <source>
        <dbReference type="ARBA" id="ARBA00022475"/>
    </source>
</evidence>
<keyword evidence="11 13" id="KW-1133">Transmembrane helix</keyword>
<dbReference type="Gene3D" id="3.30.565.10">
    <property type="entry name" value="Histidine kinase-like ATPase, C-terminal domain"/>
    <property type="match status" value="1"/>
</dbReference>
<evidence type="ECO:0000313" key="16">
    <source>
        <dbReference type="Proteomes" id="UP000671995"/>
    </source>
</evidence>
<dbReference type="InterPro" id="IPR000014">
    <property type="entry name" value="PAS"/>
</dbReference>
<dbReference type="Pfam" id="PF00989">
    <property type="entry name" value="PAS"/>
    <property type="match status" value="1"/>
</dbReference>
<dbReference type="CDD" id="cd00130">
    <property type="entry name" value="PAS"/>
    <property type="match status" value="1"/>
</dbReference>
<dbReference type="GO" id="GO:0005524">
    <property type="term" value="F:ATP binding"/>
    <property type="evidence" value="ECO:0007669"/>
    <property type="project" value="UniProtKB-KW"/>
</dbReference>
<evidence type="ECO:0000256" key="7">
    <source>
        <dbReference type="ARBA" id="ARBA00022692"/>
    </source>
</evidence>
<dbReference type="PANTHER" id="PTHR43547">
    <property type="entry name" value="TWO-COMPONENT HISTIDINE KINASE"/>
    <property type="match status" value="1"/>
</dbReference>
<proteinExistence type="predicted"/>
<dbReference type="InterPro" id="IPR005467">
    <property type="entry name" value="His_kinase_dom"/>
</dbReference>
<keyword evidence="7 13" id="KW-0812">Transmembrane</keyword>
<dbReference type="PRINTS" id="PR00344">
    <property type="entry name" value="BCTRLSENSOR"/>
</dbReference>
<keyword evidence="4" id="KW-1003">Cell membrane</keyword>
<evidence type="ECO:0000256" key="11">
    <source>
        <dbReference type="ARBA" id="ARBA00022989"/>
    </source>
</evidence>
<evidence type="ECO:0000256" key="8">
    <source>
        <dbReference type="ARBA" id="ARBA00022741"/>
    </source>
</evidence>
<keyword evidence="12" id="KW-0902">Two-component regulatory system</keyword>
<reference evidence="15" key="2">
    <citation type="journal article" date="2021" name="Microbiol. Resour. Announc.">
        <title>Complete Genome Sequences of Three Human Oral Treponema parvum Isolates.</title>
        <authorList>
            <person name="Zeng H."/>
            <person name="Watt R.M."/>
        </authorList>
    </citation>
    <scope>NUCLEOTIDE SEQUENCE</scope>
    <source>
        <strain evidence="15">ATCC 700773</strain>
    </source>
</reference>
<dbReference type="InterPro" id="IPR036890">
    <property type="entry name" value="HATPase_C_sf"/>
</dbReference>
<keyword evidence="5" id="KW-0597">Phosphoprotein</keyword>
<evidence type="ECO:0000256" key="12">
    <source>
        <dbReference type="ARBA" id="ARBA00023012"/>
    </source>
</evidence>
<evidence type="ECO:0000256" key="9">
    <source>
        <dbReference type="ARBA" id="ARBA00022777"/>
    </source>
</evidence>
<dbReference type="InterPro" id="IPR004358">
    <property type="entry name" value="Sig_transdc_His_kin-like_C"/>
</dbReference>
<keyword evidence="8" id="KW-0547">Nucleotide-binding</keyword>
<comment type="subcellular location">
    <subcellularLocation>
        <location evidence="2">Cell membrane</location>
        <topology evidence="2">Multi-pass membrane protein</topology>
    </subcellularLocation>
</comment>
<dbReference type="Proteomes" id="UP000671995">
    <property type="component" value="Chromosome"/>
</dbReference>
<dbReference type="SMART" id="SM00387">
    <property type="entry name" value="HATPase_c"/>
    <property type="match status" value="1"/>
</dbReference>
<dbReference type="AlphaFoldDB" id="A0A975EZF6"/>
<dbReference type="Gene3D" id="1.10.287.130">
    <property type="match status" value="1"/>
</dbReference>
<evidence type="ECO:0000313" key="15">
    <source>
        <dbReference type="EMBL" id="QTQ11612.1"/>
    </source>
</evidence>
<evidence type="ECO:0000256" key="3">
    <source>
        <dbReference type="ARBA" id="ARBA00012438"/>
    </source>
</evidence>
<sequence length="499" mass="55849">MATSLAENYIIYDALVSKMATTRLITYLDNIVKNSTTIDSITIIDTKRICIYHYDGMPVGTEIPILPLNDKKIQTQTIEIGTDNKGRPIKQLCAFVSIKTESGVIYGYAIVGIYMNTLKNLNRSYILRYFLIVLAILATTVSTSYFIISRIRKSLMGYEPESFANLLIRRNKVLDNLEEGLIAIDTNGNISVCTESACRLFNLPKGNYEGRNLKELKICTELLPVIESGKAEYNVPQTHETNSLITNFMPMKEGDHIIGAVAIIRDHTTFKNMAEELTGFRFIVEALRSNMHNFKNELHILLGMLQLKEYDLAMNYITHFNSLQTSQNTVIKNIQNKTIAALILGKTNEAKEQGIDLLLENTSTLPRHDPYLSTSQLTIILGNILENAIEATKSIEKGGQIKLFISSDVSCLRINVDDNGSGIPTEFQDKIFNRGFSTKKEKKENHGIGLYSVNKIIQDCKGMIQIDSAPGEGTSISIHINKKRGAIISPEYAEKDTDI</sequence>
<gene>
    <name evidence="15" type="ORF">HRI96_04955</name>
</gene>
<evidence type="ECO:0000256" key="6">
    <source>
        <dbReference type="ARBA" id="ARBA00022679"/>
    </source>
</evidence>
<feature type="domain" description="Histidine kinase" evidence="14">
    <location>
        <begin position="376"/>
        <end position="484"/>
    </location>
</feature>
<dbReference type="SUPFAM" id="SSF55785">
    <property type="entry name" value="PYP-like sensor domain (PAS domain)"/>
    <property type="match status" value="1"/>
</dbReference>
<dbReference type="InterPro" id="IPR003594">
    <property type="entry name" value="HATPase_dom"/>
</dbReference>
<dbReference type="InterPro" id="IPR029151">
    <property type="entry name" value="Sensor-like_sf"/>
</dbReference>
<dbReference type="Gene3D" id="3.30.450.20">
    <property type="entry name" value="PAS domain"/>
    <property type="match status" value="2"/>
</dbReference>
<evidence type="ECO:0000259" key="14">
    <source>
        <dbReference type="PROSITE" id="PS50109"/>
    </source>
</evidence>
<reference evidence="15" key="1">
    <citation type="submission" date="2020-05" db="EMBL/GenBank/DDBJ databases">
        <authorList>
            <person name="Zeng H."/>
            <person name="Chan Y.K."/>
            <person name="Watt R.M."/>
        </authorList>
    </citation>
    <scope>NUCLEOTIDE SEQUENCE</scope>
    <source>
        <strain evidence="15">ATCC 700773</strain>
    </source>
</reference>
<evidence type="ECO:0000256" key="1">
    <source>
        <dbReference type="ARBA" id="ARBA00000085"/>
    </source>
</evidence>
<protein>
    <recommendedName>
        <fullName evidence="3">histidine kinase</fullName>
        <ecNumber evidence="3">2.7.13.3</ecNumber>
    </recommendedName>
</protein>
<dbReference type="SUPFAM" id="SSF55874">
    <property type="entry name" value="ATPase domain of HSP90 chaperone/DNA topoisomerase II/histidine kinase"/>
    <property type="match status" value="1"/>
</dbReference>
<dbReference type="Pfam" id="PF02518">
    <property type="entry name" value="HATPase_c"/>
    <property type="match status" value="1"/>
</dbReference>
<dbReference type="PROSITE" id="PS50109">
    <property type="entry name" value="HIS_KIN"/>
    <property type="match status" value="1"/>
</dbReference>
<dbReference type="EMBL" id="CP054257">
    <property type="protein sequence ID" value="QTQ11612.1"/>
    <property type="molecule type" value="Genomic_DNA"/>
</dbReference>
<feature type="transmembrane region" description="Helical" evidence="13">
    <location>
        <begin position="126"/>
        <end position="148"/>
    </location>
</feature>
<dbReference type="RefSeq" id="WP_210118406.1">
    <property type="nucleotide sequence ID" value="NZ_CP054257.1"/>
</dbReference>
<dbReference type="InterPro" id="IPR016120">
    <property type="entry name" value="Sig_transdc_His_kin_SpoOB"/>
</dbReference>
<evidence type="ECO:0000256" key="2">
    <source>
        <dbReference type="ARBA" id="ARBA00004651"/>
    </source>
</evidence>
<dbReference type="GO" id="GO:0000155">
    <property type="term" value="F:phosphorelay sensor kinase activity"/>
    <property type="evidence" value="ECO:0007669"/>
    <property type="project" value="InterPro"/>
</dbReference>
<keyword evidence="9" id="KW-0418">Kinase</keyword>
<organism evidence="15 16">
    <name type="scientific">Treponema parvum</name>
    <dbReference type="NCBI Taxonomy" id="138851"/>
    <lineage>
        <taxon>Bacteria</taxon>
        <taxon>Pseudomonadati</taxon>
        <taxon>Spirochaetota</taxon>
        <taxon>Spirochaetia</taxon>
        <taxon>Spirochaetales</taxon>
        <taxon>Treponemataceae</taxon>
        <taxon>Treponema</taxon>
    </lineage>
</organism>
<evidence type="ECO:0000256" key="13">
    <source>
        <dbReference type="SAM" id="Phobius"/>
    </source>
</evidence>
<name>A0A975EZF6_9SPIR</name>
<dbReference type="PANTHER" id="PTHR43547:SF10">
    <property type="entry name" value="SENSOR HISTIDINE KINASE DCUS"/>
    <property type="match status" value="1"/>
</dbReference>
<dbReference type="EC" id="2.7.13.3" evidence="3"/>
<evidence type="ECO:0000256" key="10">
    <source>
        <dbReference type="ARBA" id="ARBA00022840"/>
    </source>
</evidence>
<accession>A0A975EZF6</accession>